<dbReference type="AlphaFoldDB" id="A0A2U1V9V0"/>
<dbReference type="EMBL" id="PDOA01000001">
    <property type="protein sequence ID" value="PWC30664.1"/>
    <property type="molecule type" value="Genomic_DNA"/>
</dbReference>
<dbReference type="Proteomes" id="UP000245048">
    <property type="component" value="Unassembled WGS sequence"/>
</dbReference>
<comment type="caution">
    <text evidence="1">The sequence shown here is derived from an EMBL/GenBank/DDBJ whole genome shotgun (WGS) entry which is preliminary data.</text>
</comment>
<sequence length="70" mass="7457">MAIDSIVPLTTRSAADSPSYALRAALAERLAAHRQMAREAGAVLTQLRPRPEVERDRGMALMPAKVASAA</sequence>
<proteinExistence type="predicted"/>
<dbReference type="RefSeq" id="WP_109515235.1">
    <property type="nucleotide sequence ID" value="NZ_JBHSCH010000016.1"/>
</dbReference>
<gene>
    <name evidence="1" type="ORF">CR165_01800</name>
</gene>
<accession>A0A2U1V9V0</accession>
<protein>
    <submittedName>
        <fullName evidence="1">Uncharacterized protein</fullName>
    </submittedName>
</protein>
<evidence type="ECO:0000313" key="1">
    <source>
        <dbReference type="EMBL" id="PWC30664.1"/>
    </source>
</evidence>
<reference evidence="2" key="1">
    <citation type="submission" date="2017-10" db="EMBL/GenBank/DDBJ databases">
        <authorList>
            <person name="Toshchakov S.V."/>
            <person name="Goeva M.A."/>
        </authorList>
    </citation>
    <scope>NUCLEOTIDE SEQUENCE [LARGE SCALE GENOMIC DNA]</scope>
    <source>
        <strain evidence="2">JR1/69-1-13</strain>
    </source>
</reference>
<name>A0A2U1V9V0_9PROT</name>
<evidence type="ECO:0000313" key="2">
    <source>
        <dbReference type="Proteomes" id="UP000245048"/>
    </source>
</evidence>
<organism evidence="1 2">
    <name type="scientific">Teichococcus aestuarii</name>
    <dbReference type="NCBI Taxonomy" id="568898"/>
    <lineage>
        <taxon>Bacteria</taxon>
        <taxon>Pseudomonadati</taxon>
        <taxon>Pseudomonadota</taxon>
        <taxon>Alphaproteobacteria</taxon>
        <taxon>Acetobacterales</taxon>
        <taxon>Roseomonadaceae</taxon>
        <taxon>Roseomonas</taxon>
    </lineage>
</organism>
<keyword evidence="2" id="KW-1185">Reference proteome</keyword>